<feature type="transmembrane region" description="Helical" evidence="8">
    <location>
        <begin position="254"/>
        <end position="273"/>
    </location>
</feature>
<organism evidence="9 10">
    <name type="scientific">Phyllobacterium zundukense</name>
    <dbReference type="NCBI Taxonomy" id="1867719"/>
    <lineage>
        <taxon>Bacteria</taxon>
        <taxon>Pseudomonadati</taxon>
        <taxon>Pseudomonadota</taxon>
        <taxon>Alphaproteobacteria</taxon>
        <taxon>Hyphomicrobiales</taxon>
        <taxon>Phyllobacteriaceae</taxon>
        <taxon>Phyllobacterium</taxon>
    </lineage>
</organism>
<comment type="similarity">
    <text evidence="2">Belongs to the chromate ion transporter (CHR) (TC 2.A.51) family.</text>
</comment>
<dbReference type="Pfam" id="PF02417">
    <property type="entry name" value="Chromate_transp"/>
    <property type="match status" value="2"/>
</dbReference>
<feature type="transmembrane region" description="Helical" evidence="8">
    <location>
        <begin position="175"/>
        <end position="208"/>
    </location>
</feature>
<comment type="subcellular location">
    <subcellularLocation>
        <location evidence="1">Cell membrane</location>
        <topology evidence="1">Multi-pass membrane protein</topology>
    </subcellularLocation>
</comment>
<dbReference type="GO" id="GO:0015109">
    <property type="term" value="F:chromate transmembrane transporter activity"/>
    <property type="evidence" value="ECO:0007669"/>
    <property type="project" value="InterPro"/>
</dbReference>
<dbReference type="NCBIfam" id="TIGR00937">
    <property type="entry name" value="2A51"/>
    <property type="match status" value="1"/>
</dbReference>
<dbReference type="PANTHER" id="PTHR33567:SF3">
    <property type="entry name" value="CHROMATE ION TRANSPORTER (EUROFUNG)"/>
    <property type="match status" value="1"/>
</dbReference>
<evidence type="ECO:0000256" key="2">
    <source>
        <dbReference type="ARBA" id="ARBA00005262"/>
    </source>
</evidence>
<dbReference type="OrthoDB" id="8969999at2"/>
<feature type="transmembrane region" description="Helical" evidence="8">
    <location>
        <begin position="114"/>
        <end position="138"/>
    </location>
</feature>
<name>A0A2N9VQX7_9HYPH</name>
<feature type="region of interest" description="Disordered" evidence="7">
    <location>
        <begin position="1"/>
        <end position="22"/>
    </location>
</feature>
<dbReference type="AlphaFoldDB" id="A0A2N9VQX7"/>
<accession>A0A2N9VQX7</accession>
<keyword evidence="4 8" id="KW-0812">Transmembrane</keyword>
<dbReference type="InterPro" id="IPR003370">
    <property type="entry name" value="Chromate_transpt"/>
</dbReference>
<keyword evidence="10" id="KW-1185">Reference proteome</keyword>
<dbReference type="GO" id="GO:0005886">
    <property type="term" value="C:plasma membrane"/>
    <property type="evidence" value="ECO:0007669"/>
    <property type="project" value="UniProtKB-SubCell"/>
</dbReference>
<protein>
    <submittedName>
        <fullName evidence="9">Chromate transporter</fullName>
    </submittedName>
</protein>
<keyword evidence="3" id="KW-1003">Cell membrane</keyword>
<evidence type="ECO:0000256" key="7">
    <source>
        <dbReference type="SAM" id="MobiDB-lite"/>
    </source>
</evidence>
<dbReference type="InterPro" id="IPR014047">
    <property type="entry name" value="Chr_Tranpt_l_chain"/>
</dbReference>
<evidence type="ECO:0000256" key="8">
    <source>
        <dbReference type="SAM" id="Phobius"/>
    </source>
</evidence>
<keyword evidence="6 8" id="KW-0472">Membrane</keyword>
<evidence type="ECO:0000256" key="5">
    <source>
        <dbReference type="ARBA" id="ARBA00022989"/>
    </source>
</evidence>
<evidence type="ECO:0000313" key="10">
    <source>
        <dbReference type="Proteomes" id="UP000232163"/>
    </source>
</evidence>
<dbReference type="PIRSF" id="PIRSF004810">
    <property type="entry name" value="ChrA"/>
    <property type="match status" value="1"/>
</dbReference>
<proteinExistence type="inferred from homology"/>
<feature type="transmembrane region" description="Helical" evidence="8">
    <location>
        <begin position="359"/>
        <end position="380"/>
    </location>
</feature>
<feature type="transmembrane region" description="Helical" evidence="8">
    <location>
        <begin position="144"/>
        <end position="163"/>
    </location>
</feature>
<evidence type="ECO:0000256" key="4">
    <source>
        <dbReference type="ARBA" id="ARBA00022692"/>
    </source>
</evidence>
<dbReference type="Proteomes" id="UP000232163">
    <property type="component" value="Unassembled WGS sequence"/>
</dbReference>
<feature type="transmembrane region" description="Helical" evidence="8">
    <location>
        <begin position="434"/>
        <end position="459"/>
    </location>
</feature>
<evidence type="ECO:0000256" key="6">
    <source>
        <dbReference type="ARBA" id="ARBA00023136"/>
    </source>
</evidence>
<gene>
    <name evidence="9" type="ORF">B5P45_22750</name>
</gene>
<feature type="transmembrane region" description="Helical" evidence="8">
    <location>
        <begin position="285"/>
        <end position="305"/>
    </location>
</feature>
<comment type="caution">
    <text evidence="9">The sequence shown here is derived from an EMBL/GenBank/DDBJ whole genome shotgun (WGS) entry which is preliminary data.</text>
</comment>
<dbReference type="EMBL" id="MZMT01000053">
    <property type="protein sequence ID" value="PIO41895.1"/>
    <property type="molecule type" value="Genomic_DNA"/>
</dbReference>
<sequence length="486" mass="51722">MLRTRHTTGPIESPERNVSDIASNEVGESPVVRDGHGISFGEAVRVWVRIASLSFGGPAGQIAVMHRILVDEKRWIGENRFLHALNYCMLLPGPEAQQLAIYIGWLLHKTKGGLVAGTLFVLPGFLSILALSTIYVLFGNVGVVEGLFFGLKAAVLAVVLQAVARIGKRALKNSVMVFIAVAAFLAIFAFHVPFPLIILTAALIGYAGGKAGSPLFQVGGGHGNAGPGLADRDSALGEATPDHARPNLPWSLKISAIFLFLWLAPVAAIVLTMGPDSVFSQIGIFFSKMAMVTFGGAYAVLSYVAQQAVQNYGWLQPGEMLDGLGMAETTPGPLIMVVQFVGFMGAFRDPGTLSPLMAATLASILTTWVTFMPCFLWIFLGAPFIEGLRNNRALTGAMSAITAAVVGVIMNLAVWFALHVIFSEVIRWQAYGITLDIPVLSSINLPSFLLTLAAVIAIFRFKAGMIQTLVAASVAGIAWHMGTGLT</sequence>
<evidence type="ECO:0000313" key="9">
    <source>
        <dbReference type="EMBL" id="PIO41895.1"/>
    </source>
</evidence>
<evidence type="ECO:0000256" key="1">
    <source>
        <dbReference type="ARBA" id="ARBA00004651"/>
    </source>
</evidence>
<evidence type="ECO:0000256" key="3">
    <source>
        <dbReference type="ARBA" id="ARBA00022475"/>
    </source>
</evidence>
<dbReference type="PANTHER" id="PTHR33567">
    <property type="entry name" value="CHROMATE ION TRANSPORTER (EUROFUNG)"/>
    <property type="match status" value="1"/>
</dbReference>
<feature type="transmembrane region" description="Helical" evidence="8">
    <location>
        <begin position="400"/>
        <end position="422"/>
    </location>
</feature>
<reference evidence="10" key="1">
    <citation type="journal article" date="2017" name="Int J Environ Stud">
        <title>Does the Miocene-Pliocene relict legume Oxytropis triphylla form nitrogen-fixing nodules with a combination of bacterial strains?</title>
        <authorList>
            <person name="Safronova V."/>
            <person name="Belimov A."/>
            <person name="Sazanova A."/>
            <person name="Kuznetsova I."/>
            <person name="Popova J."/>
            <person name="Andronov E."/>
            <person name="Verkhozina A."/>
            <person name="Tikhonovich I."/>
        </authorList>
    </citation>
    <scope>NUCLEOTIDE SEQUENCE [LARGE SCALE GENOMIC DNA]</scope>
    <source>
        <strain evidence="10">Tri-38</strain>
    </source>
</reference>
<keyword evidence="5 8" id="KW-1133">Transmembrane helix</keyword>